<comment type="caution">
    <text evidence="1">The sequence shown here is derived from an EMBL/GenBank/DDBJ whole genome shotgun (WGS) entry which is preliminary data.</text>
</comment>
<proteinExistence type="predicted"/>
<organism evidence="1 2">
    <name type="scientific">Bacteroides clarus</name>
    <dbReference type="NCBI Taxonomy" id="626929"/>
    <lineage>
        <taxon>Bacteria</taxon>
        <taxon>Pseudomonadati</taxon>
        <taxon>Bacteroidota</taxon>
        <taxon>Bacteroidia</taxon>
        <taxon>Bacteroidales</taxon>
        <taxon>Bacteroidaceae</taxon>
        <taxon>Bacteroides</taxon>
    </lineage>
</organism>
<sequence>MDDYTNEDISITNISELFVVKIYKSILEYGKRNSAEIIAKEFYSIWTLNSDTKNEVDDKDDCGLQVYSEPIPEKKSEELENNGMLFLFRVLQYTIENFPRVENILLDIGFNDPMIIIDKAKSIKEIEDEQQAIEKISSFLQEFDMENPKVNFFIALSFFYSARDHLISSLSKCPKDFLLQVLKFIKEIGDNYTRECNEKVEQYMYIFSRFDKFFEAHEMALIRIANRFTTFFKENKISTENIWKYWINKNMSDSTLAFVVSLCFIYYHFLYQKPEYLVKNIFSLLHNNKIPYKLQQKLCASFKEEDYAPIFQYEYEWYCQQNNIESIVPIRFYYGDPVDLKSFGIEDYDFWNTKTQEISSVQHCVSKPKEIPVKNSYIEYSSKNIPTNGYQVSNHLSYPLVLGQLFSGVERKRVINTLYKRLNEKYIQCSSMEYFSYVFGMAGIGKSYKPTEDDYINWIAGKRSLQCLIIKLYRPDGARQIVRNTWTKVENSFLLDGKPIPSETMKLETNHITNSCKEDMNILISDLIKEHTS</sequence>
<accession>A0A1Y3YY20</accession>
<gene>
    <name evidence="1" type="ORF">B5F97_06710</name>
</gene>
<evidence type="ECO:0000313" key="2">
    <source>
        <dbReference type="Proteomes" id="UP000195386"/>
    </source>
</evidence>
<evidence type="ECO:0000313" key="1">
    <source>
        <dbReference type="EMBL" id="OUO01349.1"/>
    </source>
</evidence>
<dbReference type="AlphaFoldDB" id="A0A1Y3YY20"/>
<dbReference type="EMBL" id="NFII01000005">
    <property type="protein sequence ID" value="OUO01349.1"/>
    <property type="molecule type" value="Genomic_DNA"/>
</dbReference>
<dbReference type="Proteomes" id="UP000195386">
    <property type="component" value="Unassembled WGS sequence"/>
</dbReference>
<name>A0A1Y3YY20_9BACE</name>
<reference evidence="2" key="1">
    <citation type="submission" date="2017-04" db="EMBL/GenBank/DDBJ databases">
        <title>Function of individual gut microbiota members based on whole genome sequencing of pure cultures obtained from chicken caecum.</title>
        <authorList>
            <person name="Medvecky M."/>
            <person name="Cejkova D."/>
            <person name="Polansky O."/>
            <person name="Karasova D."/>
            <person name="Kubasova T."/>
            <person name="Cizek A."/>
            <person name="Rychlik I."/>
        </authorList>
    </citation>
    <scope>NUCLEOTIDE SEQUENCE [LARGE SCALE GENOMIC DNA]</scope>
    <source>
        <strain evidence="2">An43</strain>
    </source>
</reference>
<protein>
    <submittedName>
        <fullName evidence="1">Uncharacterized protein</fullName>
    </submittedName>
</protein>